<gene>
    <name evidence="1" type="ORF">PFISCL1PPCAC_115</name>
</gene>
<reference evidence="1" key="1">
    <citation type="submission" date="2023-10" db="EMBL/GenBank/DDBJ databases">
        <title>Genome assembly of Pristionchus species.</title>
        <authorList>
            <person name="Yoshida K."/>
            <person name="Sommer R.J."/>
        </authorList>
    </citation>
    <scope>NUCLEOTIDE SEQUENCE</scope>
    <source>
        <strain evidence="1">RS5133</strain>
    </source>
</reference>
<comment type="caution">
    <text evidence="1">The sequence shown here is derived from an EMBL/GenBank/DDBJ whole genome shotgun (WGS) entry which is preliminary data.</text>
</comment>
<dbReference type="AlphaFoldDB" id="A0AAV5URG1"/>
<protein>
    <submittedName>
        <fullName evidence="1">Uncharacterized protein</fullName>
    </submittedName>
</protein>
<accession>A0AAV5URG1</accession>
<sequence length="94" mass="10848">NIPIESRRSKRLLIHLILNVIEHCLLLHRRHISSDIESEVFNDRTRSLVDACHRNEIFATERVTIDADDDAIFVGADIIGLDWSILARVEILHL</sequence>
<keyword evidence="2" id="KW-1185">Reference proteome</keyword>
<dbReference type="EMBL" id="BTSY01000001">
    <property type="protein sequence ID" value="GMT08818.1"/>
    <property type="molecule type" value="Genomic_DNA"/>
</dbReference>
<feature type="non-terminal residue" evidence="1">
    <location>
        <position position="1"/>
    </location>
</feature>
<name>A0AAV5URG1_9BILA</name>
<feature type="non-terminal residue" evidence="1">
    <location>
        <position position="94"/>
    </location>
</feature>
<dbReference type="Proteomes" id="UP001432322">
    <property type="component" value="Unassembled WGS sequence"/>
</dbReference>
<organism evidence="1 2">
    <name type="scientific">Pristionchus fissidentatus</name>
    <dbReference type="NCBI Taxonomy" id="1538716"/>
    <lineage>
        <taxon>Eukaryota</taxon>
        <taxon>Metazoa</taxon>
        <taxon>Ecdysozoa</taxon>
        <taxon>Nematoda</taxon>
        <taxon>Chromadorea</taxon>
        <taxon>Rhabditida</taxon>
        <taxon>Rhabditina</taxon>
        <taxon>Diplogasteromorpha</taxon>
        <taxon>Diplogasteroidea</taxon>
        <taxon>Neodiplogasteridae</taxon>
        <taxon>Pristionchus</taxon>
    </lineage>
</organism>
<evidence type="ECO:0000313" key="2">
    <source>
        <dbReference type="Proteomes" id="UP001432322"/>
    </source>
</evidence>
<evidence type="ECO:0000313" key="1">
    <source>
        <dbReference type="EMBL" id="GMT08818.1"/>
    </source>
</evidence>
<proteinExistence type="predicted"/>